<keyword evidence="2" id="KW-1185">Reference proteome</keyword>
<evidence type="ECO:0000313" key="1">
    <source>
        <dbReference type="EMBL" id="GAA2945165.1"/>
    </source>
</evidence>
<protein>
    <submittedName>
        <fullName evidence="1">SRPBCC family protein</fullName>
    </submittedName>
</protein>
<dbReference type="InterPro" id="IPR019587">
    <property type="entry name" value="Polyketide_cyclase/dehydratase"/>
</dbReference>
<dbReference type="Pfam" id="PF10604">
    <property type="entry name" value="Polyketide_cyc2"/>
    <property type="match status" value="1"/>
</dbReference>
<dbReference type="SUPFAM" id="SSF55961">
    <property type="entry name" value="Bet v1-like"/>
    <property type="match status" value="1"/>
</dbReference>
<dbReference type="Gene3D" id="3.30.530.20">
    <property type="match status" value="1"/>
</dbReference>
<organism evidence="1 2">
    <name type="scientific">Streptomyces enissocaesilis</name>
    <dbReference type="NCBI Taxonomy" id="332589"/>
    <lineage>
        <taxon>Bacteria</taxon>
        <taxon>Bacillati</taxon>
        <taxon>Actinomycetota</taxon>
        <taxon>Actinomycetes</taxon>
        <taxon>Kitasatosporales</taxon>
        <taxon>Streptomycetaceae</taxon>
        <taxon>Streptomyces</taxon>
        <taxon>Streptomyces rochei group</taxon>
    </lineage>
</organism>
<gene>
    <name evidence="1" type="ORF">GCM10010446_33090</name>
</gene>
<evidence type="ECO:0000313" key="2">
    <source>
        <dbReference type="Proteomes" id="UP001500403"/>
    </source>
</evidence>
<comment type="caution">
    <text evidence="1">The sequence shown here is derived from an EMBL/GenBank/DDBJ whole genome shotgun (WGS) entry which is preliminary data.</text>
</comment>
<dbReference type="InterPro" id="IPR023393">
    <property type="entry name" value="START-like_dom_sf"/>
</dbReference>
<name>A0ABN3XCS4_9ACTN</name>
<accession>A0ABN3XCS4</accession>
<proteinExistence type="predicted"/>
<reference evidence="1 2" key="1">
    <citation type="journal article" date="2019" name="Int. J. Syst. Evol. Microbiol.">
        <title>The Global Catalogue of Microorganisms (GCM) 10K type strain sequencing project: providing services to taxonomists for standard genome sequencing and annotation.</title>
        <authorList>
            <consortium name="The Broad Institute Genomics Platform"/>
            <consortium name="The Broad Institute Genome Sequencing Center for Infectious Disease"/>
            <person name="Wu L."/>
            <person name="Ma J."/>
        </authorList>
    </citation>
    <scope>NUCLEOTIDE SEQUENCE [LARGE SCALE GENOMIC DNA]</scope>
    <source>
        <strain evidence="1 2">JCM 9088</strain>
    </source>
</reference>
<dbReference type="RefSeq" id="WP_344495761.1">
    <property type="nucleotide sequence ID" value="NZ_BAAAUD010000034.1"/>
</dbReference>
<dbReference type="CDD" id="cd07812">
    <property type="entry name" value="SRPBCC"/>
    <property type="match status" value="1"/>
</dbReference>
<sequence length="151" mass="16816">MAVRHHLIRRPPEVVWEVLADGSRYGDWVVGTSQSQPEKGEWPQVGATIEYTVRLGPWTVTGQTIVRRSEPPYELELEADSGPLGTARIAIEVRPWGDDALLILDEHPLRGVGGMLHNTALDALLQLRHRSMLGRLAKVVEHAPRHAGERS</sequence>
<dbReference type="EMBL" id="BAAAUD010000034">
    <property type="protein sequence ID" value="GAA2945165.1"/>
    <property type="molecule type" value="Genomic_DNA"/>
</dbReference>
<dbReference type="Proteomes" id="UP001500403">
    <property type="component" value="Unassembled WGS sequence"/>
</dbReference>